<feature type="domain" description="RING-type" evidence="2">
    <location>
        <begin position="109"/>
        <end position="143"/>
    </location>
</feature>
<evidence type="ECO:0000313" key="3">
    <source>
        <dbReference type="EMBL" id="ARF08164.1"/>
    </source>
</evidence>
<dbReference type="PROSITE" id="PS50089">
    <property type="entry name" value="ZF_RING_2"/>
    <property type="match status" value="1"/>
</dbReference>
<dbReference type="InterPro" id="IPR001841">
    <property type="entry name" value="Znf_RING"/>
</dbReference>
<evidence type="ECO:0000259" key="2">
    <source>
        <dbReference type="PROSITE" id="PS50089"/>
    </source>
</evidence>
<dbReference type="GO" id="GO:0008270">
    <property type="term" value="F:zinc ion binding"/>
    <property type="evidence" value="ECO:0007669"/>
    <property type="project" value="UniProtKB-KW"/>
</dbReference>
<keyword evidence="1" id="KW-0863">Zinc-finger</keyword>
<dbReference type="Gene3D" id="3.30.40.10">
    <property type="entry name" value="Zinc/RING finger domain, C3HC4 (zinc finger)"/>
    <property type="match status" value="1"/>
</dbReference>
<dbReference type="SMART" id="SM00184">
    <property type="entry name" value="RING"/>
    <property type="match status" value="1"/>
</dbReference>
<sequence length="185" mass="21566">MNVDVPINILKKYALKCIKNGKHIEDITKIHIQHRYSIPHDENDYCISEYNKTYDMAVEINKKLEDYKNSFLLIHNNFPLVKTYSQYIKKLKSLTSIEIKNKLSNDMMCLICSNVMIEPYVIQCGHTLCESCCNKVSKCPFCRNEKIFSNVNISLKNIIDQEIVYCGKCDWTGKLEEMSDHSISH</sequence>
<reference evidence="3" key="1">
    <citation type="journal article" date="2017" name="Science">
        <title>Giant viruses with an expanded complement of translation system components.</title>
        <authorList>
            <person name="Schulz F."/>
            <person name="Yutin N."/>
            <person name="Ivanova N.N."/>
            <person name="Ortega D.R."/>
            <person name="Lee T.K."/>
            <person name="Vierheilig J."/>
            <person name="Daims H."/>
            <person name="Horn M."/>
            <person name="Wagner M."/>
            <person name="Jensen G.J."/>
            <person name="Kyrpides N.C."/>
            <person name="Koonin E.V."/>
            <person name="Woyke T."/>
        </authorList>
    </citation>
    <scope>NUCLEOTIDE SEQUENCE</scope>
    <source>
        <strain evidence="3">CTV1</strain>
    </source>
</reference>
<name>A0A1V0S8Y7_9VIRU</name>
<accession>A0A1V0S8Y7</accession>
<organism evidence="3">
    <name type="scientific">Catovirus CTV1</name>
    <dbReference type="NCBI Taxonomy" id="1977631"/>
    <lineage>
        <taxon>Viruses</taxon>
        <taxon>Varidnaviria</taxon>
        <taxon>Bamfordvirae</taxon>
        <taxon>Nucleocytoviricota</taxon>
        <taxon>Megaviricetes</taxon>
        <taxon>Imitervirales</taxon>
        <taxon>Mimiviridae</taxon>
        <taxon>Klosneuvirinae</taxon>
        <taxon>Catovirus</taxon>
    </lineage>
</organism>
<dbReference type="SUPFAM" id="SSF57850">
    <property type="entry name" value="RING/U-box"/>
    <property type="match status" value="1"/>
</dbReference>
<dbReference type="EMBL" id="KY684083">
    <property type="protein sequence ID" value="ARF08164.1"/>
    <property type="molecule type" value="Genomic_DNA"/>
</dbReference>
<protein>
    <recommendedName>
        <fullName evidence="2">RING-type domain-containing protein</fullName>
    </recommendedName>
</protein>
<evidence type="ECO:0000256" key="1">
    <source>
        <dbReference type="PROSITE-ProRule" id="PRU00175"/>
    </source>
</evidence>
<gene>
    <name evidence="3" type="ORF">Catovirus_1_214</name>
</gene>
<dbReference type="InterPro" id="IPR013083">
    <property type="entry name" value="Znf_RING/FYVE/PHD"/>
</dbReference>
<keyword evidence="1" id="KW-0862">Zinc</keyword>
<proteinExistence type="predicted"/>
<keyword evidence="1" id="KW-0479">Metal-binding</keyword>
<dbReference type="Pfam" id="PF13920">
    <property type="entry name" value="zf-C3HC4_3"/>
    <property type="match status" value="1"/>
</dbReference>